<dbReference type="AlphaFoldDB" id="A0A378QQU2"/>
<proteinExistence type="predicted"/>
<organism evidence="3 5">
    <name type="scientific">Moraxella equi</name>
    <dbReference type="NCBI Taxonomy" id="60442"/>
    <lineage>
        <taxon>Bacteria</taxon>
        <taxon>Pseudomonadati</taxon>
        <taxon>Pseudomonadota</taxon>
        <taxon>Gammaproteobacteria</taxon>
        <taxon>Moraxellales</taxon>
        <taxon>Moraxellaceae</taxon>
        <taxon>Moraxella</taxon>
    </lineage>
</organism>
<evidence type="ECO:0000256" key="1">
    <source>
        <dbReference type="SAM" id="MobiDB-lite"/>
    </source>
</evidence>
<dbReference type="InterPro" id="IPR036680">
    <property type="entry name" value="SPOR-like_sf"/>
</dbReference>
<name>A0A378QQU2_9GAMM</name>
<dbReference type="EMBL" id="UGQF01000001">
    <property type="protein sequence ID" value="STZ03279.1"/>
    <property type="molecule type" value="Genomic_DNA"/>
</dbReference>
<dbReference type="EMBL" id="MXAP01000019">
    <property type="protein sequence ID" value="OPH39893.1"/>
    <property type="molecule type" value="Genomic_DNA"/>
</dbReference>
<protein>
    <submittedName>
        <fullName evidence="3">Uncharacterized protein</fullName>
    </submittedName>
</protein>
<gene>
    <name evidence="2" type="ORF">B5J93_01850</name>
    <name evidence="3" type="ORF">NCTC11012_01521</name>
</gene>
<evidence type="ECO:0000313" key="3">
    <source>
        <dbReference type="EMBL" id="STZ03279.1"/>
    </source>
</evidence>
<dbReference type="Proteomes" id="UP000254618">
    <property type="component" value="Unassembled WGS sequence"/>
</dbReference>
<dbReference type="GO" id="GO:0042834">
    <property type="term" value="F:peptidoglycan binding"/>
    <property type="evidence" value="ECO:0007669"/>
    <property type="project" value="InterPro"/>
</dbReference>
<evidence type="ECO:0000313" key="5">
    <source>
        <dbReference type="Proteomes" id="UP000254618"/>
    </source>
</evidence>
<evidence type="ECO:0000313" key="4">
    <source>
        <dbReference type="Proteomes" id="UP000190777"/>
    </source>
</evidence>
<feature type="compositionally biased region" description="Basic and acidic residues" evidence="1">
    <location>
        <begin position="261"/>
        <end position="312"/>
    </location>
</feature>
<feature type="compositionally biased region" description="Pro residues" evidence="1">
    <location>
        <begin position="323"/>
        <end position="333"/>
    </location>
</feature>
<feature type="region of interest" description="Disordered" evidence="1">
    <location>
        <begin position="196"/>
        <end position="333"/>
    </location>
</feature>
<feature type="compositionally biased region" description="Basic and acidic residues" evidence="1">
    <location>
        <begin position="212"/>
        <end position="236"/>
    </location>
</feature>
<evidence type="ECO:0000313" key="2">
    <source>
        <dbReference type="EMBL" id="OPH39893.1"/>
    </source>
</evidence>
<dbReference type="Proteomes" id="UP000190777">
    <property type="component" value="Unassembled WGS sequence"/>
</dbReference>
<reference evidence="3 5" key="2">
    <citation type="submission" date="2018-06" db="EMBL/GenBank/DDBJ databases">
        <authorList>
            <consortium name="Pathogen Informatics"/>
            <person name="Doyle S."/>
        </authorList>
    </citation>
    <scope>NUCLEOTIDE SEQUENCE [LARGE SCALE GENOMIC DNA]</scope>
    <source>
        <strain evidence="3 5">NCTC11012</strain>
    </source>
</reference>
<keyword evidence="4" id="KW-1185">Reference proteome</keyword>
<accession>A0A378QQU2</accession>
<sequence>MTQSVAMINKKSRRQAMIWLIMAGVMLILWFLMSLSHATPEITKERQKTKAVAEDFALPVTIDNLNELSKEVPPIDFATVVRDLRNYPAQFKGKKFFEDNDKRWTVQVMDVAQNEIITEYLKGRRDRDKFAYFRYHNANNEQRYILTYGIMGSTQEALGAIKTVDFGLPKSVTPMPEEMKRYVGMIDNYERSAEVVIDSSESSPRAVRLTPTKKEIPAEAPKPKEEVKETPKKAVAEDVIADLNEQESEPTKQLKAPPTIKPKETAEKPKADTKSSNKAESQVEPKPQTRPEPTPEPKNEPKPEPKNEKPAPTKEANVADLEPAPPMTMPGDD</sequence>
<dbReference type="RefSeq" id="WP_079324163.1">
    <property type="nucleotide sequence ID" value="NZ_MXAP01000019.1"/>
</dbReference>
<reference evidence="2 4" key="1">
    <citation type="submission" date="2017-03" db="EMBL/GenBank/DDBJ databases">
        <title>Draft genome sequence of Moraxella equi CCUG 4950T type strain.</title>
        <authorList>
            <person name="Salva-Serra F."/>
            <person name="Engstrom-Jakobsson H."/>
            <person name="Thorell K."/>
            <person name="Jaen-Luchoro D."/>
            <person name="Gonzales-Siles L."/>
            <person name="Karlsson R."/>
            <person name="Yazdan S."/>
            <person name="Boulund F."/>
            <person name="Johnning A."/>
            <person name="Engstrand L."/>
            <person name="Kristiansson E."/>
            <person name="Moore E."/>
        </authorList>
    </citation>
    <scope>NUCLEOTIDE SEQUENCE [LARGE SCALE GENOMIC DNA]</scope>
    <source>
        <strain evidence="2 4">CCUG 4950</strain>
    </source>
</reference>
<dbReference type="Gene3D" id="3.30.70.1070">
    <property type="entry name" value="Sporulation related repeat"/>
    <property type="match status" value="1"/>
</dbReference>